<evidence type="ECO:0000313" key="3">
    <source>
        <dbReference type="Proteomes" id="UP000032180"/>
    </source>
</evidence>
<sequence length="146" mass="16611">MAGGGVKGFYRQRKKGRVAKPKTSPAAKRASKKKNSSQSQDCGSDHGDEGEQQLRLFDMDMKYGPCIGITRLRRWQRAAAMGLFPPARLRPAPAKPRSLNAIFLFVSGGQQYLQHYWYYFRAARVSLGRQRYLSLPLILLMILYKD</sequence>
<proteinExistence type="predicted"/>
<dbReference type="Proteomes" id="UP000032180">
    <property type="component" value="Chromosome 8"/>
</dbReference>
<dbReference type="Gramene" id="LPERR08G19110.1">
    <property type="protein sequence ID" value="LPERR08G19110.1"/>
    <property type="gene ID" value="LPERR08G19110"/>
</dbReference>
<feature type="region of interest" description="Disordered" evidence="1">
    <location>
        <begin position="1"/>
        <end position="50"/>
    </location>
</feature>
<evidence type="ECO:0000313" key="2">
    <source>
        <dbReference type="EnsemblPlants" id="LPERR08G19110.1"/>
    </source>
</evidence>
<reference evidence="2" key="3">
    <citation type="submission" date="2015-04" db="UniProtKB">
        <authorList>
            <consortium name="EnsemblPlants"/>
        </authorList>
    </citation>
    <scope>IDENTIFICATION</scope>
</reference>
<feature type="compositionally biased region" description="Basic residues" evidence="1">
    <location>
        <begin position="10"/>
        <end position="20"/>
    </location>
</feature>
<dbReference type="HOGENOM" id="CLU_1780137_0_0_1"/>
<dbReference type="GO" id="GO:0003887">
    <property type="term" value="F:DNA-directed DNA polymerase activity"/>
    <property type="evidence" value="ECO:0007669"/>
    <property type="project" value="TreeGrafter"/>
</dbReference>
<reference evidence="3" key="2">
    <citation type="submission" date="2013-12" db="EMBL/GenBank/DDBJ databases">
        <authorList>
            <person name="Yu Y."/>
            <person name="Lee S."/>
            <person name="de Baynast K."/>
            <person name="Wissotski M."/>
            <person name="Liu L."/>
            <person name="Talag J."/>
            <person name="Goicoechea J."/>
            <person name="Angelova A."/>
            <person name="Jetty R."/>
            <person name="Kudrna D."/>
            <person name="Golser W."/>
            <person name="Rivera L."/>
            <person name="Zhang J."/>
            <person name="Wing R."/>
        </authorList>
    </citation>
    <scope>NUCLEOTIDE SEQUENCE</scope>
</reference>
<accession>A0A0D9XAF2</accession>
<dbReference type="PANTHER" id="PTHR14303:SF0">
    <property type="entry name" value="DNA POLYMERASE DELTA SUBUNIT 4"/>
    <property type="match status" value="1"/>
</dbReference>
<evidence type="ECO:0000256" key="1">
    <source>
        <dbReference type="SAM" id="MobiDB-lite"/>
    </source>
</evidence>
<evidence type="ECO:0008006" key="4">
    <source>
        <dbReference type="Google" id="ProtNLM"/>
    </source>
</evidence>
<dbReference type="Pfam" id="PF04081">
    <property type="entry name" value="DNA_pol_delta_4"/>
    <property type="match status" value="1"/>
</dbReference>
<dbReference type="STRING" id="77586.A0A0D9XAF2"/>
<reference evidence="2 3" key="1">
    <citation type="submission" date="2012-08" db="EMBL/GenBank/DDBJ databases">
        <title>Oryza genome evolution.</title>
        <authorList>
            <person name="Wing R.A."/>
        </authorList>
    </citation>
    <scope>NUCLEOTIDE SEQUENCE</scope>
</reference>
<dbReference type="GO" id="GO:0006261">
    <property type="term" value="P:DNA-templated DNA replication"/>
    <property type="evidence" value="ECO:0007669"/>
    <property type="project" value="TreeGrafter"/>
</dbReference>
<dbReference type="AlphaFoldDB" id="A0A0D9XAF2"/>
<dbReference type="PANTHER" id="PTHR14303">
    <property type="entry name" value="DNA POLYMERASE DELTA SUBUNIT 4"/>
    <property type="match status" value="1"/>
</dbReference>
<name>A0A0D9XAF2_9ORYZ</name>
<dbReference type="GO" id="GO:0043625">
    <property type="term" value="C:delta DNA polymerase complex"/>
    <property type="evidence" value="ECO:0007669"/>
    <property type="project" value="TreeGrafter"/>
</dbReference>
<organism evidence="2 3">
    <name type="scientific">Leersia perrieri</name>
    <dbReference type="NCBI Taxonomy" id="77586"/>
    <lineage>
        <taxon>Eukaryota</taxon>
        <taxon>Viridiplantae</taxon>
        <taxon>Streptophyta</taxon>
        <taxon>Embryophyta</taxon>
        <taxon>Tracheophyta</taxon>
        <taxon>Spermatophyta</taxon>
        <taxon>Magnoliopsida</taxon>
        <taxon>Liliopsida</taxon>
        <taxon>Poales</taxon>
        <taxon>Poaceae</taxon>
        <taxon>BOP clade</taxon>
        <taxon>Oryzoideae</taxon>
        <taxon>Oryzeae</taxon>
        <taxon>Oryzinae</taxon>
        <taxon>Leersia</taxon>
    </lineage>
</organism>
<dbReference type="GO" id="GO:0000731">
    <property type="term" value="P:DNA synthesis involved in DNA repair"/>
    <property type="evidence" value="ECO:0007669"/>
    <property type="project" value="InterPro"/>
</dbReference>
<protein>
    <recommendedName>
        <fullName evidence="4">DNA polymerase delta subunit 4</fullName>
    </recommendedName>
</protein>
<keyword evidence="3" id="KW-1185">Reference proteome</keyword>
<dbReference type="EnsemblPlants" id="LPERR08G19110.1">
    <property type="protein sequence ID" value="LPERR08G19110.1"/>
    <property type="gene ID" value="LPERR08G19110"/>
</dbReference>
<dbReference type="InterPro" id="IPR007218">
    <property type="entry name" value="DNA_pol_delta_4"/>
</dbReference>